<dbReference type="PANTHER" id="PTHR43428">
    <property type="entry name" value="ARSENATE REDUCTASE"/>
    <property type="match status" value="1"/>
</dbReference>
<feature type="domain" description="Phosphotyrosine protein phosphatase I" evidence="2">
    <location>
        <begin position="2"/>
        <end position="140"/>
    </location>
</feature>
<evidence type="ECO:0000313" key="3">
    <source>
        <dbReference type="EMBL" id="MET3612931.1"/>
    </source>
</evidence>
<keyword evidence="1" id="KW-0059">Arsenical resistance</keyword>
<dbReference type="SMART" id="SM00226">
    <property type="entry name" value="LMWPc"/>
    <property type="match status" value="1"/>
</dbReference>
<dbReference type="GO" id="GO:0008794">
    <property type="term" value="F:arsenate reductase (glutaredoxin) activity"/>
    <property type="evidence" value="ECO:0007669"/>
    <property type="project" value="UniProtKB-EC"/>
</dbReference>
<protein>
    <submittedName>
        <fullName evidence="3">Arsenate reductase</fullName>
        <ecNumber evidence="3">1.20.4.1</ecNumber>
    </submittedName>
</protein>
<dbReference type="InterPro" id="IPR023485">
    <property type="entry name" value="Ptyr_pPase"/>
</dbReference>
<gene>
    <name evidence="3" type="ORF">ABID16_001236</name>
</gene>
<dbReference type="SUPFAM" id="SSF52788">
    <property type="entry name" value="Phosphotyrosine protein phosphatases I"/>
    <property type="match status" value="1"/>
</dbReference>
<dbReference type="EC" id="1.20.4.1" evidence="3"/>
<evidence type="ECO:0000256" key="1">
    <source>
        <dbReference type="ARBA" id="ARBA00022849"/>
    </source>
</evidence>
<dbReference type="CDD" id="cd16345">
    <property type="entry name" value="LMWP_ArsC"/>
    <property type="match status" value="1"/>
</dbReference>
<reference evidence="3 4" key="1">
    <citation type="submission" date="2024-06" db="EMBL/GenBank/DDBJ databases">
        <title>Genomic Encyclopedia of Type Strains, Phase IV (KMG-IV): sequencing the most valuable type-strain genomes for metagenomic binning, comparative biology and taxonomic classification.</title>
        <authorList>
            <person name="Goeker M."/>
        </authorList>
    </citation>
    <scope>NUCLEOTIDE SEQUENCE [LARGE SCALE GENOMIC DNA]</scope>
    <source>
        <strain evidence="3 4">DSM 29780</strain>
    </source>
</reference>
<evidence type="ECO:0000313" key="4">
    <source>
        <dbReference type="Proteomes" id="UP001549047"/>
    </source>
</evidence>
<comment type="caution">
    <text evidence="3">The sequence shown here is derived from an EMBL/GenBank/DDBJ whole genome shotgun (WGS) entry which is preliminary data.</text>
</comment>
<dbReference type="InterPro" id="IPR036196">
    <property type="entry name" value="Ptyr_pPase_sf"/>
</dbReference>
<proteinExistence type="predicted"/>
<sequence>MLNILILCTANSARSILGEALINRLGEGRFKAYSAGSHPRGEPNPDGLAMLKDKGYDISTFASKSWDVFAGPDAPKMDIVITVCDSAAGEACPLWPGSPVKAHWGIPDPAHQGSTSDERRAAFEAAYRLLELRVRALLALPVETMEVAQLRLALAEIGKLDGATRMALEG</sequence>
<accession>A0ABV2IWZ1</accession>
<dbReference type="Pfam" id="PF01451">
    <property type="entry name" value="LMWPc"/>
    <property type="match status" value="1"/>
</dbReference>
<name>A0ABV2IWZ1_9HYPH</name>
<dbReference type="EMBL" id="JBEPMB010000001">
    <property type="protein sequence ID" value="MET3612931.1"/>
    <property type="molecule type" value="Genomic_DNA"/>
</dbReference>
<dbReference type="Proteomes" id="UP001549047">
    <property type="component" value="Unassembled WGS sequence"/>
</dbReference>
<keyword evidence="3" id="KW-0560">Oxidoreductase</keyword>
<evidence type="ECO:0000259" key="2">
    <source>
        <dbReference type="SMART" id="SM00226"/>
    </source>
</evidence>
<organism evidence="3 4">
    <name type="scientific">Rhizobium aquaticum</name>
    <dbReference type="NCBI Taxonomy" id="1549636"/>
    <lineage>
        <taxon>Bacteria</taxon>
        <taxon>Pseudomonadati</taxon>
        <taxon>Pseudomonadota</taxon>
        <taxon>Alphaproteobacteria</taxon>
        <taxon>Hyphomicrobiales</taxon>
        <taxon>Rhizobiaceae</taxon>
        <taxon>Rhizobium/Agrobacterium group</taxon>
        <taxon>Rhizobium</taxon>
    </lineage>
</organism>
<keyword evidence="4" id="KW-1185">Reference proteome</keyword>
<dbReference type="Gene3D" id="3.40.50.2300">
    <property type="match status" value="1"/>
</dbReference>
<dbReference type="PANTHER" id="PTHR43428:SF1">
    <property type="entry name" value="ARSENATE REDUCTASE"/>
    <property type="match status" value="1"/>
</dbReference>
<dbReference type="RefSeq" id="WP_354555455.1">
    <property type="nucleotide sequence ID" value="NZ_JBEPMB010000001.1"/>
</dbReference>